<evidence type="ECO:0000256" key="7">
    <source>
        <dbReference type="ARBA" id="ARBA00022840"/>
    </source>
</evidence>
<dbReference type="Pfam" id="PF02518">
    <property type="entry name" value="HATPase_c"/>
    <property type="match status" value="1"/>
</dbReference>
<feature type="transmembrane region" description="Helical" evidence="10">
    <location>
        <begin position="189"/>
        <end position="208"/>
    </location>
</feature>
<dbReference type="AlphaFoldDB" id="A0A916YGM7"/>
<feature type="coiled-coil region" evidence="9">
    <location>
        <begin position="391"/>
        <end position="418"/>
    </location>
</feature>
<dbReference type="GO" id="GO:0016020">
    <property type="term" value="C:membrane"/>
    <property type="evidence" value="ECO:0007669"/>
    <property type="project" value="InterPro"/>
</dbReference>
<evidence type="ECO:0000256" key="6">
    <source>
        <dbReference type="ARBA" id="ARBA00022777"/>
    </source>
</evidence>
<keyword evidence="10" id="KW-0472">Membrane</keyword>
<dbReference type="GO" id="GO:0005524">
    <property type="term" value="F:ATP binding"/>
    <property type="evidence" value="ECO:0007669"/>
    <property type="project" value="UniProtKB-KW"/>
</dbReference>
<dbReference type="Gene3D" id="2.60.40.2380">
    <property type="match status" value="1"/>
</dbReference>
<feature type="transmembrane region" description="Helical" evidence="10">
    <location>
        <begin position="213"/>
        <end position="230"/>
    </location>
</feature>
<dbReference type="InterPro" id="IPR003594">
    <property type="entry name" value="HATPase_dom"/>
</dbReference>
<dbReference type="CDD" id="cd16917">
    <property type="entry name" value="HATPase_UhpB-NarQ-NarX-like"/>
    <property type="match status" value="1"/>
</dbReference>
<reference evidence="16" key="1">
    <citation type="journal article" date="2014" name="Int. J. Syst. Evol. Microbiol.">
        <title>Complete genome sequence of Corynebacterium casei LMG S-19264T (=DSM 44701T), isolated from a smear-ripened cheese.</title>
        <authorList>
            <consortium name="US DOE Joint Genome Institute (JGI-PGF)"/>
            <person name="Walter F."/>
            <person name="Albersmeier A."/>
            <person name="Kalinowski J."/>
            <person name="Ruckert C."/>
        </authorList>
    </citation>
    <scope>NUCLEOTIDE SEQUENCE</scope>
    <source>
        <strain evidence="16">CGMCC 1.15958</strain>
    </source>
</reference>
<sequence>MIKLSIIFSLVCCLCVSVYAQTSPININQTDQEIEIINQTTYLLDPNGQISFHQILSNTNFQKLPKNTISFGSNQSYLWLKFRVINNGVVPRVFSLVSKGIDSLQCYQVAEPTKQLLRASLTGTHIPFNAREFSSPYLTFTFQLLPHQINIVYVRVRTLNYPLSVSPFRLFSHNSAKAFIKRNDLLQSIYIGSMVFLLLFGSALFFFFQEKLYLYYLLCVFLSLTMMLVYNDYYYLIFDKIPDIIRTKNFYGIPTSFASMFYLFFAREFLVYGYDKGGYINRAINGVAVGTVMLVTLFITFGWNVYEYRFLFYFFIFLLCSLTIFLLYRSLRLQYKPAWLFLLATVPVLLMGFWETISDIHHMPVQDIHTYYYACTMFEMYVLTLGLSLKFKIAQDEKKKLQAEVFEIESQVQENERQRIAKDLHDKLGGLLGALKINLSVLSKNKQLQTQELEVLHKSYEMLDLTTEEVRNISHSLASSTLTKLGLVAMLTEMYNESANPKVLIQNNGLHNRLDSIKEMALYAIIQECINNARKHAEATEVSVVFKQNDDKLTVLIEDDGRGFEIKNNANNGKGLENIGFRVKEHLNGELMIDTSIGQGTIIMIKTKV</sequence>
<evidence type="ECO:0000259" key="15">
    <source>
        <dbReference type="Pfam" id="PF07730"/>
    </source>
</evidence>
<organism evidence="16 17">
    <name type="scientific">Emticicia aquatilis</name>
    <dbReference type="NCBI Taxonomy" id="1537369"/>
    <lineage>
        <taxon>Bacteria</taxon>
        <taxon>Pseudomonadati</taxon>
        <taxon>Bacteroidota</taxon>
        <taxon>Cytophagia</taxon>
        <taxon>Cytophagales</taxon>
        <taxon>Leadbetterellaceae</taxon>
        <taxon>Emticicia</taxon>
    </lineage>
</organism>
<feature type="domain" description="Signal transduction histidine kinase subgroup 3 dimerisation and phosphoacceptor" evidence="15">
    <location>
        <begin position="416"/>
        <end position="480"/>
    </location>
</feature>
<dbReference type="EC" id="2.7.13.3" evidence="2"/>
<dbReference type="Pfam" id="PF07696">
    <property type="entry name" value="7TMR-DISMED2"/>
    <property type="match status" value="1"/>
</dbReference>
<feature type="domain" description="7TM-DISM receptor extracellular" evidence="14">
    <location>
        <begin position="39"/>
        <end position="159"/>
    </location>
</feature>
<gene>
    <name evidence="16" type="ORF">GCM10011514_05610</name>
</gene>
<keyword evidence="5" id="KW-0547">Nucleotide-binding</keyword>
<evidence type="ECO:0000256" key="4">
    <source>
        <dbReference type="ARBA" id="ARBA00022679"/>
    </source>
</evidence>
<dbReference type="InterPro" id="IPR011622">
    <property type="entry name" value="7TMR_DISM_rcpt_extracell_dom2"/>
</dbReference>
<keyword evidence="3" id="KW-0597">Phosphoprotein</keyword>
<dbReference type="Pfam" id="PF07695">
    <property type="entry name" value="7TMR-DISM_7TM"/>
    <property type="match status" value="1"/>
</dbReference>
<dbReference type="InterPro" id="IPR011623">
    <property type="entry name" value="7TMR_DISM_rcpt_extracell_dom1"/>
</dbReference>
<dbReference type="EMBL" id="BMKK01000001">
    <property type="protein sequence ID" value="GGD44493.1"/>
    <property type="molecule type" value="Genomic_DNA"/>
</dbReference>
<dbReference type="RefSeq" id="WP_188764438.1">
    <property type="nucleotide sequence ID" value="NZ_BMKK01000001.1"/>
</dbReference>
<keyword evidence="11" id="KW-0732">Signal</keyword>
<dbReference type="InterPro" id="IPR011712">
    <property type="entry name" value="Sig_transdc_His_kin_sub3_dim/P"/>
</dbReference>
<dbReference type="Gene3D" id="3.30.565.10">
    <property type="entry name" value="Histidine kinase-like ATPase, C-terminal domain"/>
    <property type="match status" value="1"/>
</dbReference>
<evidence type="ECO:0000259" key="13">
    <source>
        <dbReference type="Pfam" id="PF07695"/>
    </source>
</evidence>
<dbReference type="GO" id="GO:0046983">
    <property type="term" value="F:protein dimerization activity"/>
    <property type="evidence" value="ECO:0007669"/>
    <property type="project" value="InterPro"/>
</dbReference>
<evidence type="ECO:0000256" key="10">
    <source>
        <dbReference type="SAM" id="Phobius"/>
    </source>
</evidence>
<feature type="transmembrane region" description="Helical" evidence="10">
    <location>
        <begin position="340"/>
        <end position="358"/>
    </location>
</feature>
<evidence type="ECO:0000256" key="9">
    <source>
        <dbReference type="SAM" id="Coils"/>
    </source>
</evidence>
<keyword evidence="9" id="KW-0175">Coiled coil</keyword>
<feature type="transmembrane region" description="Helical" evidence="10">
    <location>
        <begin position="310"/>
        <end position="328"/>
    </location>
</feature>
<dbReference type="PANTHER" id="PTHR24421:SF10">
    <property type="entry name" value="NITRATE_NITRITE SENSOR PROTEIN NARQ"/>
    <property type="match status" value="1"/>
</dbReference>
<feature type="domain" description="7TM-DISM receptor extracellular" evidence="13">
    <location>
        <begin position="184"/>
        <end position="388"/>
    </location>
</feature>
<dbReference type="Proteomes" id="UP000609064">
    <property type="component" value="Unassembled WGS sequence"/>
</dbReference>
<evidence type="ECO:0000256" key="8">
    <source>
        <dbReference type="ARBA" id="ARBA00023012"/>
    </source>
</evidence>
<feature type="transmembrane region" description="Helical" evidence="10">
    <location>
        <begin position="283"/>
        <end position="304"/>
    </location>
</feature>
<feature type="domain" description="Histidine kinase/HSP90-like ATPase" evidence="12">
    <location>
        <begin position="519"/>
        <end position="606"/>
    </location>
</feature>
<keyword evidence="4" id="KW-0808">Transferase</keyword>
<accession>A0A916YGM7</accession>
<keyword evidence="10" id="KW-0812">Transmembrane</keyword>
<dbReference type="InterPro" id="IPR036890">
    <property type="entry name" value="HATPase_C_sf"/>
</dbReference>
<evidence type="ECO:0000313" key="17">
    <source>
        <dbReference type="Proteomes" id="UP000609064"/>
    </source>
</evidence>
<protein>
    <recommendedName>
        <fullName evidence="2">histidine kinase</fullName>
        <ecNumber evidence="2">2.7.13.3</ecNumber>
    </recommendedName>
</protein>
<keyword evidence="7" id="KW-0067">ATP-binding</keyword>
<comment type="catalytic activity">
    <reaction evidence="1">
        <text>ATP + protein L-histidine = ADP + protein N-phospho-L-histidine.</text>
        <dbReference type="EC" id="2.7.13.3"/>
    </reaction>
</comment>
<feature type="signal peptide" evidence="11">
    <location>
        <begin position="1"/>
        <end position="20"/>
    </location>
</feature>
<evidence type="ECO:0000256" key="11">
    <source>
        <dbReference type="SAM" id="SignalP"/>
    </source>
</evidence>
<dbReference type="Gene3D" id="1.20.5.1930">
    <property type="match status" value="1"/>
</dbReference>
<keyword evidence="17" id="KW-1185">Reference proteome</keyword>
<comment type="caution">
    <text evidence="16">The sequence shown here is derived from an EMBL/GenBank/DDBJ whole genome shotgun (WGS) entry which is preliminary data.</text>
</comment>
<feature type="chain" id="PRO_5037599763" description="histidine kinase" evidence="11">
    <location>
        <begin position="21"/>
        <end position="609"/>
    </location>
</feature>
<evidence type="ECO:0000256" key="5">
    <source>
        <dbReference type="ARBA" id="ARBA00022741"/>
    </source>
</evidence>
<dbReference type="PANTHER" id="PTHR24421">
    <property type="entry name" value="NITRATE/NITRITE SENSOR PROTEIN NARX-RELATED"/>
    <property type="match status" value="1"/>
</dbReference>
<feature type="transmembrane region" description="Helical" evidence="10">
    <location>
        <begin position="370"/>
        <end position="389"/>
    </location>
</feature>
<evidence type="ECO:0000313" key="16">
    <source>
        <dbReference type="EMBL" id="GGD44493.1"/>
    </source>
</evidence>
<evidence type="ECO:0000256" key="2">
    <source>
        <dbReference type="ARBA" id="ARBA00012438"/>
    </source>
</evidence>
<dbReference type="Pfam" id="PF07730">
    <property type="entry name" value="HisKA_3"/>
    <property type="match status" value="1"/>
</dbReference>
<name>A0A916YGM7_9BACT</name>
<evidence type="ECO:0000256" key="3">
    <source>
        <dbReference type="ARBA" id="ARBA00022553"/>
    </source>
</evidence>
<evidence type="ECO:0000256" key="1">
    <source>
        <dbReference type="ARBA" id="ARBA00000085"/>
    </source>
</evidence>
<dbReference type="SUPFAM" id="SSF55874">
    <property type="entry name" value="ATPase domain of HSP90 chaperone/DNA topoisomerase II/histidine kinase"/>
    <property type="match status" value="1"/>
</dbReference>
<keyword evidence="10" id="KW-1133">Transmembrane helix</keyword>
<keyword evidence="8" id="KW-0902">Two-component regulatory system</keyword>
<dbReference type="GO" id="GO:0000155">
    <property type="term" value="F:phosphorelay sensor kinase activity"/>
    <property type="evidence" value="ECO:0007669"/>
    <property type="project" value="InterPro"/>
</dbReference>
<feature type="transmembrane region" description="Helical" evidence="10">
    <location>
        <begin position="250"/>
        <end position="271"/>
    </location>
</feature>
<evidence type="ECO:0000259" key="12">
    <source>
        <dbReference type="Pfam" id="PF02518"/>
    </source>
</evidence>
<evidence type="ECO:0000259" key="14">
    <source>
        <dbReference type="Pfam" id="PF07696"/>
    </source>
</evidence>
<proteinExistence type="predicted"/>
<reference evidence="16" key="2">
    <citation type="submission" date="2020-09" db="EMBL/GenBank/DDBJ databases">
        <authorList>
            <person name="Sun Q."/>
            <person name="Zhou Y."/>
        </authorList>
    </citation>
    <scope>NUCLEOTIDE SEQUENCE</scope>
    <source>
        <strain evidence="16">CGMCC 1.15958</strain>
    </source>
</reference>
<dbReference type="InterPro" id="IPR050482">
    <property type="entry name" value="Sensor_HK_TwoCompSys"/>
</dbReference>
<keyword evidence="6" id="KW-0418">Kinase</keyword>